<dbReference type="InterPro" id="IPR009311">
    <property type="entry name" value="IFI6/IFI27-like"/>
</dbReference>
<dbReference type="Gene3D" id="6.10.110.10">
    <property type="match status" value="1"/>
</dbReference>
<evidence type="ECO:0000256" key="1">
    <source>
        <dbReference type="ARBA" id="ARBA00004141"/>
    </source>
</evidence>
<evidence type="ECO:0000256" key="3">
    <source>
        <dbReference type="ARBA" id="ARBA00022692"/>
    </source>
</evidence>
<protein>
    <submittedName>
        <fullName evidence="7 8">Interferon alpha-inducible protein 27-like protein 2A isoform X2</fullName>
    </submittedName>
</protein>
<keyword evidence="5" id="KW-0472">Membrane</keyword>
<dbReference type="RefSeq" id="XP_034269289.1">
    <property type="nucleotide sequence ID" value="XM_034413398.1"/>
</dbReference>
<evidence type="ECO:0000256" key="4">
    <source>
        <dbReference type="ARBA" id="ARBA00022989"/>
    </source>
</evidence>
<keyword evidence="4" id="KW-1133">Transmembrane helix</keyword>
<proteinExistence type="inferred from homology"/>
<dbReference type="PANTHER" id="PTHR16932">
    <property type="entry name" value="INTERFERON ALPHA-INDUCIBLE PROTEIN 27"/>
    <property type="match status" value="1"/>
</dbReference>
<dbReference type="RefSeq" id="XP_034269290.1">
    <property type="nucleotide sequence ID" value="XM_034413399.1"/>
</dbReference>
<evidence type="ECO:0000313" key="6">
    <source>
        <dbReference type="Proteomes" id="UP001652622"/>
    </source>
</evidence>
<accession>A0A6P9BMY9</accession>
<sequence>MDSILGAAIGLGVAAVGIPVAVGVAGFTGTGIMAGSIAAKMMSTAAIANGGGVAAGGLVATLQSIGAAGVPTAVSAATTATGAVLGALKDVYG</sequence>
<dbReference type="GeneID" id="117663321"/>
<dbReference type="AlphaFoldDB" id="A0A6P9BMY9"/>
<gene>
    <name evidence="7 8" type="primary">LOC117663321</name>
</gene>
<comment type="similarity">
    <text evidence="2">Belongs to the IFI6/IFI27 family.</text>
</comment>
<dbReference type="InterPro" id="IPR038213">
    <property type="entry name" value="IFI6/IFI27-like_sf"/>
</dbReference>
<evidence type="ECO:0000313" key="7">
    <source>
        <dbReference type="RefSeq" id="XP_034269289.1"/>
    </source>
</evidence>
<evidence type="ECO:0000256" key="5">
    <source>
        <dbReference type="ARBA" id="ARBA00023136"/>
    </source>
</evidence>
<name>A0A6P9BMY9_PANGU</name>
<dbReference type="GO" id="GO:0097193">
    <property type="term" value="P:intrinsic apoptotic signaling pathway"/>
    <property type="evidence" value="ECO:0007669"/>
    <property type="project" value="TreeGrafter"/>
</dbReference>
<dbReference type="Proteomes" id="UP001652622">
    <property type="component" value="Unplaced"/>
</dbReference>
<organism evidence="6 8">
    <name type="scientific">Pantherophis guttatus</name>
    <name type="common">Corn snake</name>
    <name type="synonym">Elaphe guttata</name>
    <dbReference type="NCBI Taxonomy" id="94885"/>
    <lineage>
        <taxon>Eukaryota</taxon>
        <taxon>Metazoa</taxon>
        <taxon>Chordata</taxon>
        <taxon>Craniata</taxon>
        <taxon>Vertebrata</taxon>
        <taxon>Euteleostomi</taxon>
        <taxon>Lepidosauria</taxon>
        <taxon>Squamata</taxon>
        <taxon>Bifurcata</taxon>
        <taxon>Unidentata</taxon>
        <taxon>Episquamata</taxon>
        <taxon>Toxicofera</taxon>
        <taxon>Serpentes</taxon>
        <taxon>Colubroidea</taxon>
        <taxon>Colubridae</taxon>
        <taxon>Colubrinae</taxon>
        <taxon>Pantherophis</taxon>
    </lineage>
</organism>
<keyword evidence="3" id="KW-0812">Transmembrane</keyword>
<dbReference type="PANTHER" id="PTHR16932:SF18">
    <property type="entry name" value="INTERFERON, ALPHA-INDUCIBLE PROTEIN 27-LIKE 2"/>
    <property type="match status" value="1"/>
</dbReference>
<dbReference type="Pfam" id="PF06140">
    <property type="entry name" value="Ifi-6-16"/>
    <property type="match status" value="1"/>
</dbReference>
<dbReference type="GO" id="GO:0001836">
    <property type="term" value="P:release of cytochrome c from mitochondria"/>
    <property type="evidence" value="ECO:0007669"/>
    <property type="project" value="TreeGrafter"/>
</dbReference>
<comment type="subcellular location">
    <subcellularLocation>
        <location evidence="1">Membrane</location>
        <topology evidence="1">Multi-pass membrane protein</topology>
    </subcellularLocation>
</comment>
<evidence type="ECO:0000256" key="2">
    <source>
        <dbReference type="ARBA" id="ARBA00007262"/>
    </source>
</evidence>
<evidence type="ECO:0000313" key="8">
    <source>
        <dbReference type="RefSeq" id="XP_034269290.1"/>
    </source>
</evidence>
<reference evidence="7 8" key="1">
    <citation type="submission" date="2025-04" db="UniProtKB">
        <authorList>
            <consortium name="RefSeq"/>
        </authorList>
    </citation>
    <scope>IDENTIFICATION</scope>
    <source>
        <tissue evidence="7 8">Blood</tissue>
    </source>
</reference>
<keyword evidence="6" id="KW-1185">Reference proteome</keyword>
<dbReference type="GO" id="GO:0031966">
    <property type="term" value="C:mitochondrial membrane"/>
    <property type="evidence" value="ECO:0007669"/>
    <property type="project" value="TreeGrafter"/>
</dbReference>